<dbReference type="Proteomes" id="UP000032721">
    <property type="component" value="Chromosome"/>
</dbReference>
<reference evidence="1 2" key="1">
    <citation type="submission" date="2013-07" db="EMBL/GenBank/DDBJ databases">
        <authorList>
            <person name="Genoscope - CEA"/>
        </authorList>
    </citation>
    <scope>NUCLEOTIDE SEQUENCE [LARGE SCALE GENOMIC DNA]</scope>
    <source>
        <strain evidence="2">FRM16 / DSM 17909</strain>
    </source>
</reference>
<proteinExistence type="predicted"/>
<name>A0A068QR19_9GAMM</name>
<protein>
    <submittedName>
        <fullName evidence="1">Uncharacterized protein</fullName>
    </submittedName>
</protein>
<sequence length="34" mass="3849">MIFNKNDLLTVQISAIPQPFIYTILSQISSIILI</sequence>
<dbReference type="EMBL" id="FO704550">
    <property type="protein sequence ID" value="CDG17502.1"/>
    <property type="molecule type" value="Genomic_DNA"/>
</dbReference>
<dbReference type="HOGENOM" id="CLU_3376770_0_0_6"/>
<evidence type="ECO:0000313" key="1">
    <source>
        <dbReference type="EMBL" id="CDG17502.1"/>
    </source>
</evidence>
<evidence type="ECO:0000313" key="2">
    <source>
        <dbReference type="Proteomes" id="UP000032721"/>
    </source>
</evidence>
<organism evidence="1 2">
    <name type="scientific">Xenorhabdus doucetiae</name>
    <dbReference type="NCBI Taxonomy" id="351671"/>
    <lineage>
        <taxon>Bacteria</taxon>
        <taxon>Pseudomonadati</taxon>
        <taxon>Pseudomonadota</taxon>
        <taxon>Gammaproteobacteria</taxon>
        <taxon>Enterobacterales</taxon>
        <taxon>Morganellaceae</taxon>
        <taxon>Xenorhabdus</taxon>
    </lineage>
</organism>
<gene>
    <name evidence="1" type="ORF">XDD1_1803</name>
</gene>
<dbReference type="AlphaFoldDB" id="A0A068QR19"/>
<dbReference type="KEGG" id="xdo:XDD1_1803"/>
<accession>A0A068QR19</accession>